<comment type="similarity">
    <text evidence="5">Belongs to the TRAFAC class myosin-kinesin ATPase superfamily. Kinesin family.</text>
</comment>
<reference evidence="9" key="1">
    <citation type="submission" date="2019-08" db="EMBL/GenBank/DDBJ databases">
        <title>The genome of the North American firefly Photinus pyralis.</title>
        <authorList>
            <consortium name="Photinus pyralis genome working group"/>
            <person name="Fallon T.R."/>
            <person name="Sander Lower S.E."/>
            <person name="Weng J.-K."/>
        </authorList>
    </citation>
    <scope>NUCLEOTIDE SEQUENCE</scope>
    <source>
        <strain evidence="9">TRF0915ILg1</strain>
        <tissue evidence="9">Whole body</tissue>
    </source>
</reference>
<dbReference type="InterPro" id="IPR032384">
    <property type="entry name" value="Kif23_Arf-bd"/>
</dbReference>
<accession>A0A8K0C6T6</accession>
<evidence type="ECO:0000256" key="1">
    <source>
        <dbReference type="ARBA" id="ARBA00004245"/>
    </source>
</evidence>
<dbReference type="GO" id="GO:0005874">
    <property type="term" value="C:microtubule"/>
    <property type="evidence" value="ECO:0007669"/>
    <property type="project" value="TreeGrafter"/>
</dbReference>
<comment type="subcellular location">
    <subcellularLocation>
        <location evidence="1">Cytoplasm</location>
        <location evidence="1">Cytoskeleton</location>
    </subcellularLocation>
</comment>
<evidence type="ECO:0000256" key="6">
    <source>
        <dbReference type="SAM" id="Coils"/>
    </source>
</evidence>
<dbReference type="GO" id="GO:0005524">
    <property type="term" value="F:ATP binding"/>
    <property type="evidence" value="ECO:0007669"/>
    <property type="project" value="UniProtKB-UniRule"/>
</dbReference>
<evidence type="ECO:0000256" key="4">
    <source>
        <dbReference type="ARBA" id="ARBA00023212"/>
    </source>
</evidence>
<dbReference type="Pfam" id="PF16540">
    <property type="entry name" value="MKLP1_Arf_bdg"/>
    <property type="match status" value="1"/>
</dbReference>
<feature type="coiled-coil region" evidence="6">
    <location>
        <begin position="477"/>
        <end position="514"/>
    </location>
</feature>
<dbReference type="Gene3D" id="3.40.850.10">
    <property type="entry name" value="Kinesin motor domain"/>
    <property type="match status" value="1"/>
</dbReference>
<sequence length="784" mass="90033">MKRASDGNTPVASKTSRTQSRENISLNQETVRVFCRIRPLKEDSTSCCVKLLSETTLSLTADTKSQRKDCNYVFKQIFSSFANQREVFDNVALPLLEDLVNGKSGLLFTYGVTGSGKTFTLTGDQSNPGIMPRCIDTLFNTIGDYQARKFLIKSDKMNGFEVQSEQEASEERSREIKSLKRYKTVKKNNNPFCYENDRIKLQGVTETNRFAVFITYIEIYNNIVYDLLDESTGEVLQSKAIRKDFHNNMYVNGVVEVEVKSAAETFELFCLGQKRKHMAHTTLNAESSRSHSVFNIRLVQLQQIVQNNQGQQMIPDQNLLKVGQLSLVDLAGTERSKRTQNIGMRLKETGNINNSLMSLRACLEILRENQLTGSNKLVPYRDSRLTFLFKNYFEGEGQVRMVVCVNPSVEDYEENLQVLRFAEITQEVKVPRSEARYTPYKTPKSTKPKPQIQTRSTIKAKKSASFGPEIPSIKFNYDNVKQHENELNNLIKILKARKQKRETCEKNVTKMEENFRRRLVTVNQVFVFDKSETQNIRATFKKQKNMNLNLEHKITDLETINNELLSKNKDLKEVVQALQNTIEKKNLKINQNLLACEVRKEKLALQNARLLKEHEEKLRKQHAQHEAELEFKNVKLKKVKDLVDDSYVPVITSIPTAQHYHDYEPHQTPNTYRRNVHRTLPHRRSRSAGEAWLEHNTVKPVALGTVFQPAMKKRKSVTKLDKLKDVTNSKQNKYCLIAQEVQNGGKIETNLYKGDILPTCGGGAQVIFNEVEQLKQVSPVENDK</sequence>
<dbReference type="Pfam" id="PF00225">
    <property type="entry name" value="Kinesin"/>
    <property type="match status" value="1"/>
</dbReference>
<keyword evidence="4" id="KW-0963">Cytoplasm</keyword>
<keyword evidence="10" id="KW-1185">Reference proteome</keyword>
<keyword evidence="2 5" id="KW-0547">Nucleotide-binding</keyword>
<dbReference type="OrthoDB" id="2403182at2759"/>
<dbReference type="PANTHER" id="PTHR24115:SF600">
    <property type="entry name" value="KINESIN-LIKE PROTEIN KIF23"/>
    <property type="match status" value="1"/>
</dbReference>
<name>A0A8K0C6T6_IGNLU</name>
<dbReference type="GO" id="GO:0005871">
    <property type="term" value="C:kinesin complex"/>
    <property type="evidence" value="ECO:0007669"/>
    <property type="project" value="TreeGrafter"/>
</dbReference>
<feature type="binding site" evidence="5">
    <location>
        <begin position="111"/>
        <end position="118"/>
    </location>
    <ligand>
        <name>ATP</name>
        <dbReference type="ChEBI" id="CHEBI:30616"/>
    </ligand>
</feature>
<dbReference type="GO" id="GO:0016887">
    <property type="term" value="F:ATP hydrolysis activity"/>
    <property type="evidence" value="ECO:0007669"/>
    <property type="project" value="TreeGrafter"/>
</dbReference>
<dbReference type="AlphaFoldDB" id="A0A8K0C6T6"/>
<evidence type="ECO:0000256" key="5">
    <source>
        <dbReference type="PROSITE-ProRule" id="PRU00283"/>
    </source>
</evidence>
<evidence type="ECO:0000256" key="7">
    <source>
        <dbReference type="SAM" id="MobiDB-lite"/>
    </source>
</evidence>
<keyword evidence="5" id="KW-0505">Motor protein</keyword>
<dbReference type="Gene3D" id="2.60.40.4330">
    <property type="entry name" value="Kinesin-like protein Kif23, Arf6-interacting domain"/>
    <property type="match status" value="1"/>
</dbReference>
<keyword evidence="3 5" id="KW-0067">ATP-binding</keyword>
<evidence type="ECO:0000313" key="10">
    <source>
        <dbReference type="Proteomes" id="UP000801492"/>
    </source>
</evidence>
<protein>
    <recommendedName>
        <fullName evidence="8">Kinesin motor domain-containing protein</fullName>
    </recommendedName>
</protein>
<dbReference type="GO" id="GO:0008017">
    <property type="term" value="F:microtubule binding"/>
    <property type="evidence" value="ECO:0007669"/>
    <property type="project" value="InterPro"/>
</dbReference>
<dbReference type="GO" id="GO:0003777">
    <property type="term" value="F:microtubule motor activity"/>
    <property type="evidence" value="ECO:0007669"/>
    <property type="project" value="InterPro"/>
</dbReference>
<dbReference type="InterPro" id="IPR001752">
    <property type="entry name" value="Kinesin_motor_dom"/>
</dbReference>
<dbReference type="SMART" id="SM00129">
    <property type="entry name" value="KISc"/>
    <property type="match status" value="1"/>
</dbReference>
<dbReference type="PANTHER" id="PTHR24115">
    <property type="entry name" value="KINESIN-RELATED"/>
    <property type="match status" value="1"/>
</dbReference>
<feature type="coiled-coil region" evidence="6">
    <location>
        <begin position="554"/>
        <end position="635"/>
    </location>
</feature>
<comment type="caution">
    <text evidence="9">The sequence shown here is derived from an EMBL/GenBank/DDBJ whole genome shotgun (WGS) entry which is preliminary data.</text>
</comment>
<evidence type="ECO:0000256" key="3">
    <source>
        <dbReference type="ARBA" id="ARBA00022840"/>
    </source>
</evidence>
<feature type="domain" description="Kinesin motor" evidence="8">
    <location>
        <begin position="30"/>
        <end position="428"/>
    </location>
</feature>
<keyword evidence="4" id="KW-0206">Cytoskeleton</keyword>
<dbReference type="EMBL" id="VTPC01091068">
    <property type="protein sequence ID" value="KAF2879836.1"/>
    <property type="molecule type" value="Genomic_DNA"/>
</dbReference>
<dbReference type="Proteomes" id="UP000801492">
    <property type="component" value="Unassembled WGS sequence"/>
</dbReference>
<dbReference type="PRINTS" id="PR00380">
    <property type="entry name" value="KINESINHEAVY"/>
</dbReference>
<keyword evidence="6" id="KW-0175">Coiled coil</keyword>
<dbReference type="InterPro" id="IPR038105">
    <property type="entry name" value="Kif23_Arf-bd_sf"/>
</dbReference>
<dbReference type="GO" id="GO:0007018">
    <property type="term" value="P:microtubule-based movement"/>
    <property type="evidence" value="ECO:0007669"/>
    <property type="project" value="InterPro"/>
</dbReference>
<evidence type="ECO:0000313" key="9">
    <source>
        <dbReference type="EMBL" id="KAF2879836.1"/>
    </source>
</evidence>
<evidence type="ECO:0000256" key="2">
    <source>
        <dbReference type="ARBA" id="ARBA00022741"/>
    </source>
</evidence>
<feature type="compositionally biased region" description="Low complexity" evidence="7">
    <location>
        <begin position="438"/>
        <end position="450"/>
    </location>
</feature>
<dbReference type="InterPro" id="IPR036961">
    <property type="entry name" value="Kinesin_motor_dom_sf"/>
</dbReference>
<feature type="region of interest" description="Disordered" evidence="7">
    <location>
        <begin position="1"/>
        <end position="22"/>
    </location>
</feature>
<feature type="region of interest" description="Disordered" evidence="7">
    <location>
        <begin position="438"/>
        <end position="460"/>
    </location>
</feature>
<dbReference type="InterPro" id="IPR027640">
    <property type="entry name" value="Kinesin-like_fam"/>
</dbReference>
<organism evidence="9 10">
    <name type="scientific">Ignelater luminosus</name>
    <name type="common">Cucubano</name>
    <name type="synonym">Pyrophorus luminosus</name>
    <dbReference type="NCBI Taxonomy" id="2038154"/>
    <lineage>
        <taxon>Eukaryota</taxon>
        <taxon>Metazoa</taxon>
        <taxon>Ecdysozoa</taxon>
        <taxon>Arthropoda</taxon>
        <taxon>Hexapoda</taxon>
        <taxon>Insecta</taxon>
        <taxon>Pterygota</taxon>
        <taxon>Neoptera</taxon>
        <taxon>Endopterygota</taxon>
        <taxon>Coleoptera</taxon>
        <taxon>Polyphaga</taxon>
        <taxon>Elateriformia</taxon>
        <taxon>Elateroidea</taxon>
        <taxon>Elateridae</taxon>
        <taxon>Agrypninae</taxon>
        <taxon>Pyrophorini</taxon>
        <taxon>Ignelater</taxon>
    </lineage>
</organism>
<dbReference type="InterPro" id="IPR027417">
    <property type="entry name" value="P-loop_NTPase"/>
</dbReference>
<dbReference type="GO" id="GO:0005634">
    <property type="term" value="C:nucleus"/>
    <property type="evidence" value="ECO:0007669"/>
    <property type="project" value="TreeGrafter"/>
</dbReference>
<gene>
    <name evidence="9" type="ORF">ILUMI_26363</name>
</gene>
<proteinExistence type="inferred from homology"/>
<evidence type="ECO:0000259" key="8">
    <source>
        <dbReference type="PROSITE" id="PS50067"/>
    </source>
</evidence>
<dbReference type="PROSITE" id="PS50067">
    <property type="entry name" value="KINESIN_MOTOR_2"/>
    <property type="match status" value="1"/>
</dbReference>
<dbReference type="SUPFAM" id="SSF52540">
    <property type="entry name" value="P-loop containing nucleoside triphosphate hydrolases"/>
    <property type="match status" value="1"/>
</dbReference>
<dbReference type="GO" id="GO:0051256">
    <property type="term" value="P:mitotic spindle midzone assembly"/>
    <property type="evidence" value="ECO:0007669"/>
    <property type="project" value="TreeGrafter"/>
</dbReference>